<evidence type="ECO:0000313" key="9">
    <source>
        <dbReference type="Proteomes" id="UP000186098"/>
    </source>
</evidence>
<dbReference type="AlphaFoldDB" id="A0A1N7K1I1"/>
<feature type="transmembrane region" description="Helical" evidence="6">
    <location>
        <begin position="807"/>
        <end position="827"/>
    </location>
</feature>
<dbReference type="PANTHER" id="PTHR30287:SF1">
    <property type="entry name" value="INNER MEMBRANE PROTEIN"/>
    <property type="match status" value="1"/>
</dbReference>
<feature type="domain" description="ABC3 transporter permease C-terminal" evidence="7">
    <location>
        <begin position="721"/>
        <end position="825"/>
    </location>
</feature>
<keyword evidence="5 6" id="KW-0472">Membrane</keyword>
<dbReference type="Proteomes" id="UP000186098">
    <property type="component" value="Unassembled WGS sequence"/>
</dbReference>
<feature type="domain" description="ABC3 transporter permease C-terminal" evidence="7">
    <location>
        <begin position="265"/>
        <end position="379"/>
    </location>
</feature>
<feature type="transmembrane region" description="Helical" evidence="6">
    <location>
        <begin position="761"/>
        <end position="787"/>
    </location>
</feature>
<feature type="transmembrane region" description="Helical" evidence="6">
    <location>
        <begin position="316"/>
        <end position="339"/>
    </location>
</feature>
<organism evidence="8 9">
    <name type="scientific">Phaeovulum vinaykumarii</name>
    <dbReference type="NCBI Taxonomy" id="407234"/>
    <lineage>
        <taxon>Bacteria</taxon>
        <taxon>Pseudomonadati</taxon>
        <taxon>Pseudomonadota</taxon>
        <taxon>Alphaproteobacteria</taxon>
        <taxon>Rhodobacterales</taxon>
        <taxon>Paracoccaceae</taxon>
        <taxon>Phaeovulum</taxon>
    </lineage>
</organism>
<keyword evidence="9" id="KW-1185">Reference proteome</keyword>
<evidence type="ECO:0000256" key="3">
    <source>
        <dbReference type="ARBA" id="ARBA00022692"/>
    </source>
</evidence>
<feature type="transmembrane region" description="Helical" evidence="6">
    <location>
        <begin position="397"/>
        <end position="420"/>
    </location>
</feature>
<dbReference type="GO" id="GO:0005886">
    <property type="term" value="C:plasma membrane"/>
    <property type="evidence" value="ECO:0007669"/>
    <property type="project" value="UniProtKB-SubCell"/>
</dbReference>
<evidence type="ECO:0000256" key="4">
    <source>
        <dbReference type="ARBA" id="ARBA00022989"/>
    </source>
</evidence>
<feature type="transmembrane region" description="Helical" evidence="6">
    <location>
        <begin position="426"/>
        <end position="451"/>
    </location>
</feature>
<dbReference type="EMBL" id="FTOM01000001">
    <property type="protein sequence ID" value="SIS55450.1"/>
    <property type="molecule type" value="Genomic_DNA"/>
</dbReference>
<comment type="subcellular location">
    <subcellularLocation>
        <location evidence="1">Cell membrane</location>
        <topology evidence="1">Multi-pass membrane protein</topology>
    </subcellularLocation>
</comment>
<gene>
    <name evidence="8" type="ORF">SAMN05421795_101532</name>
</gene>
<evidence type="ECO:0000256" key="1">
    <source>
        <dbReference type="ARBA" id="ARBA00004651"/>
    </source>
</evidence>
<dbReference type="InterPro" id="IPR003838">
    <property type="entry name" value="ABC3_permease_C"/>
</dbReference>
<sequence>MSALALRLAARELRGGLAGFRVFLLCLILGVGAIVAVGQVRAALQDGLAREGRVILGGDAELEFTYRHADAQERAWMEDRAAAVSQVTAFRSMARLPSGDAALARVKAVDAAWPLVGEAQFDPPMTVEAALSARDGVPGAAMERVLAERLELAPGDRFLLGDTEFEFRAVLLREPDSAGVGGFGSGFGPRLLVREAALAEAGLIGPGALYEVAYRLLLPGADLAAEKSAAETRFHDAGMRWRDARRASPGSERFLDRMATFLVLVGLAGLGVGGVGISAAVRAWMERKTATIAILRSLGASAGLVRAVFGLQIAAMTALGVTLGLALGAGLPLLAAPLLAPVLPFDLDFALDPRALAEGAVYGALVAALFALWPLARRLGVPAAALLRDIGPGARAWPGAGSVIAAGGLLGALAGAAAFFSARPMLALGTVAGVGVALALLWAVGAGLAVLARRAARGGLADGRPVLRTALAAVGGPRSEARAVVMALGLGLTVLAAIGQIDGGLRRAVATDLPARAPAYFVLDIQPDQLAPFSERLAGDPLVEKVQTAPMLRGVVTRLKGRPAREVAGDHWVVRGDRGVSYAAAPPPDTRIVAGEWWPEDYTGPAQASFAAAQAEELGLALGDTLSVNILGREIEATITSLREVDFSSAGLGFVLILNEAALRGAPHSAIATIYAPPEAEAGLLRDLTRAFPNITLIGVREAIGQVARALGQVAQASSLAAGVTLASGLVVLIGAAAAGEAQRAREAALLKVLGASRRTILASFALRAALMGAAAGVVAVALGLLAGWVVIDRLMEAEFRPALGPALWVVAGGAGANLAAGLVFALRPLAARPAGVLRAP</sequence>
<evidence type="ECO:0000256" key="5">
    <source>
        <dbReference type="ARBA" id="ARBA00023136"/>
    </source>
</evidence>
<feature type="transmembrane region" description="Helical" evidence="6">
    <location>
        <begin position="359"/>
        <end position="376"/>
    </location>
</feature>
<keyword evidence="2" id="KW-1003">Cell membrane</keyword>
<evidence type="ECO:0000313" key="8">
    <source>
        <dbReference type="EMBL" id="SIS55450.1"/>
    </source>
</evidence>
<reference evidence="9" key="1">
    <citation type="submission" date="2017-01" db="EMBL/GenBank/DDBJ databases">
        <authorList>
            <person name="Varghese N."/>
            <person name="Submissions S."/>
        </authorList>
    </citation>
    <scope>NUCLEOTIDE SEQUENCE [LARGE SCALE GENOMIC DNA]</scope>
    <source>
        <strain evidence="9">DSM 18714</strain>
    </source>
</reference>
<evidence type="ECO:0000256" key="6">
    <source>
        <dbReference type="SAM" id="Phobius"/>
    </source>
</evidence>
<accession>A0A1N7K1I1</accession>
<name>A0A1N7K1I1_9RHOB</name>
<proteinExistence type="predicted"/>
<evidence type="ECO:0000259" key="7">
    <source>
        <dbReference type="Pfam" id="PF02687"/>
    </source>
</evidence>
<evidence type="ECO:0000256" key="2">
    <source>
        <dbReference type="ARBA" id="ARBA00022475"/>
    </source>
</evidence>
<protein>
    <submittedName>
        <fullName evidence="8">Putative ABC transport system permease protein</fullName>
    </submittedName>
</protein>
<dbReference type="STRING" id="407234.SAMN05421795_101532"/>
<keyword evidence="4 6" id="KW-1133">Transmembrane helix</keyword>
<dbReference type="InterPro" id="IPR038766">
    <property type="entry name" value="Membrane_comp_ABC_pdt"/>
</dbReference>
<feature type="transmembrane region" description="Helical" evidence="6">
    <location>
        <begin position="261"/>
        <end position="284"/>
    </location>
</feature>
<dbReference type="PANTHER" id="PTHR30287">
    <property type="entry name" value="MEMBRANE COMPONENT OF PREDICTED ABC SUPERFAMILY METABOLITE UPTAKE TRANSPORTER"/>
    <property type="match status" value="1"/>
</dbReference>
<keyword evidence="3 6" id="KW-0812">Transmembrane</keyword>
<feature type="transmembrane region" description="Helical" evidence="6">
    <location>
        <begin position="20"/>
        <end position="44"/>
    </location>
</feature>
<dbReference type="Pfam" id="PF02687">
    <property type="entry name" value="FtsX"/>
    <property type="match status" value="2"/>
</dbReference>
<dbReference type="OrthoDB" id="9775544at2"/>
<feature type="transmembrane region" description="Helical" evidence="6">
    <location>
        <begin position="720"/>
        <end position="740"/>
    </location>
</feature>
<dbReference type="RefSeq" id="WP_076363338.1">
    <property type="nucleotide sequence ID" value="NZ_FTOM01000001.1"/>
</dbReference>